<feature type="signal peptide" evidence="11">
    <location>
        <begin position="1"/>
        <end position="29"/>
    </location>
</feature>
<evidence type="ECO:0000256" key="2">
    <source>
        <dbReference type="ARBA" id="ARBA00001935"/>
    </source>
</evidence>
<dbReference type="FunFam" id="2.60.40.420:FF:000038">
    <property type="entry name" value="Extracellular dihydrogeodin oxidase/laccase"/>
    <property type="match status" value="1"/>
</dbReference>
<dbReference type="GO" id="GO:0005507">
    <property type="term" value="F:copper ion binding"/>
    <property type="evidence" value="ECO:0007669"/>
    <property type="project" value="InterPro"/>
</dbReference>
<dbReference type="PROSITE" id="PS00080">
    <property type="entry name" value="MULTICOPPER_OXIDASE2"/>
    <property type="match status" value="1"/>
</dbReference>
<dbReference type="InterPro" id="IPR002355">
    <property type="entry name" value="Cu_oxidase_Cu_BS"/>
</dbReference>
<dbReference type="Pfam" id="PF00394">
    <property type="entry name" value="Cu-oxidase"/>
    <property type="match status" value="1"/>
</dbReference>
<evidence type="ECO:0000256" key="11">
    <source>
        <dbReference type="SAM" id="SignalP"/>
    </source>
</evidence>
<keyword evidence="5" id="KW-0479">Metal-binding</keyword>
<evidence type="ECO:0000256" key="4">
    <source>
        <dbReference type="ARBA" id="ARBA00012297"/>
    </source>
</evidence>
<dbReference type="PROSITE" id="PS00079">
    <property type="entry name" value="MULTICOPPER_OXIDASE1"/>
    <property type="match status" value="1"/>
</dbReference>
<evidence type="ECO:0000256" key="10">
    <source>
        <dbReference type="ARBA" id="ARBA00023185"/>
    </source>
</evidence>
<name>A0A2B7ZAG7_9EURO</name>
<dbReference type="Pfam" id="PF07731">
    <property type="entry name" value="Cu-oxidase_2"/>
    <property type="match status" value="1"/>
</dbReference>
<evidence type="ECO:0000256" key="3">
    <source>
        <dbReference type="ARBA" id="ARBA00010609"/>
    </source>
</evidence>
<evidence type="ECO:0000259" key="12">
    <source>
        <dbReference type="Pfam" id="PF00394"/>
    </source>
</evidence>
<keyword evidence="16" id="KW-1185">Reference proteome</keyword>
<keyword evidence="6" id="KW-0677">Repeat</keyword>
<evidence type="ECO:0000259" key="14">
    <source>
        <dbReference type="Pfam" id="PF07732"/>
    </source>
</evidence>
<dbReference type="InterPro" id="IPR008972">
    <property type="entry name" value="Cupredoxin"/>
</dbReference>
<keyword evidence="7" id="KW-0560">Oxidoreductase</keyword>
<keyword evidence="8" id="KW-0186">Copper</keyword>
<accession>A0A2B7ZAG7</accession>
<comment type="catalytic activity">
    <reaction evidence="1">
        <text>4 hydroquinone + O2 = 4 benzosemiquinone + 2 H2O</text>
        <dbReference type="Rhea" id="RHEA:11276"/>
        <dbReference type="ChEBI" id="CHEBI:15377"/>
        <dbReference type="ChEBI" id="CHEBI:15379"/>
        <dbReference type="ChEBI" id="CHEBI:17594"/>
        <dbReference type="ChEBI" id="CHEBI:17977"/>
        <dbReference type="EC" id="1.10.3.2"/>
    </reaction>
</comment>
<dbReference type="Gene3D" id="2.60.40.420">
    <property type="entry name" value="Cupredoxins - blue copper proteins"/>
    <property type="match status" value="4"/>
</dbReference>
<evidence type="ECO:0000313" key="16">
    <source>
        <dbReference type="Proteomes" id="UP000226031"/>
    </source>
</evidence>
<dbReference type="InterPro" id="IPR011707">
    <property type="entry name" value="Cu-oxidase-like_N"/>
</dbReference>
<dbReference type="EC" id="1.10.3.2" evidence="4"/>
<dbReference type="InterPro" id="IPR001117">
    <property type="entry name" value="Cu-oxidase_2nd"/>
</dbReference>
<dbReference type="InterPro" id="IPR045087">
    <property type="entry name" value="Cu-oxidase_fam"/>
</dbReference>
<evidence type="ECO:0000256" key="5">
    <source>
        <dbReference type="ARBA" id="ARBA00022723"/>
    </source>
</evidence>
<protein>
    <recommendedName>
        <fullName evidence="4">laccase</fullName>
        <ecNumber evidence="4">1.10.3.2</ecNumber>
    </recommendedName>
</protein>
<dbReference type="PANTHER" id="PTHR11709">
    <property type="entry name" value="MULTI-COPPER OXIDASE"/>
    <property type="match status" value="1"/>
</dbReference>
<keyword evidence="9" id="KW-0325">Glycoprotein</keyword>
<dbReference type="InterPro" id="IPR011706">
    <property type="entry name" value="Cu-oxidase_C"/>
</dbReference>
<gene>
    <name evidence="15" type="ORF">GX50_07406</name>
</gene>
<dbReference type="CDD" id="cd13901">
    <property type="entry name" value="CuRO_3_MaLCC_like"/>
    <property type="match status" value="1"/>
</dbReference>
<reference evidence="15 16" key="1">
    <citation type="submission" date="2017-10" db="EMBL/GenBank/DDBJ databases">
        <title>Comparative genomics in systemic dimorphic fungi from Ajellomycetaceae.</title>
        <authorList>
            <person name="Munoz J.F."/>
            <person name="Mcewen J.G."/>
            <person name="Clay O.K."/>
            <person name="Cuomo C.A."/>
        </authorList>
    </citation>
    <scope>NUCLEOTIDE SEQUENCE [LARGE SCALE GENOMIC DNA]</scope>
    <source>
        <strain evidence="15 16">UAMH4076</strain>
    </source>
</reference>
<dbReference type="CDD" id="cd13880">
    <property type="entry name" value="CuRO_2_MaLCC_like"/>
    <property type="match status" value="1"/>
</dbReference>
<dbReference type="SUPFAM" id="SSF49503">
    <property type="entry name" value="Cupredoxins"/>
    <property type="match status" value="3"/>
</dbReference>
<evidence type="ECO:0000256" key="1">
    <source>
        <dbReference type="ARBA" id="ARBA00000349"/>
    </source>
</evidence>
<feature type="domain" description="Plastocyanin-like" evidence="13">
    <location>
        <begin position="414"/>
        <end position="536"/>
    </location>
</feature>
<dbReference type="EMBL" id="PDND01000209">
    <property type="protein sequence ID" value="PGH29827.1"/>
    <property type="molecule type" value="Genomic_DNA"/>
</dbReference>
<feature type="chain" id="PRO_5012789982" description="laccase" evidence="11">
    <location>
        <begin position="30"/>
        <end position="573"/>
    </location>
</feature>
<dbReference type="GO" id="GO:0052716">
    <property type="term" value="F:hydroquinone:oxygen oxidoreductase activity"/>
    <property type="evidence" value="ECO:0007669"/>
    <property type="project" value="UniProtKB-EC"/>
</dbReference>
<dbReference type="GO" id="GO:0046274">
    <property type="term" value="P:lignin catabolic process"/>
    <property type="evidence" value="ECO:0007669"/>
    <property type="project" value="UniProtKB-KW"/>
</dbReference>
<comment type="similarity">
    <text evidence="3">Belongs to the multicopper oxidase family.</text>
</comment>
<proteinExistence type="inferred from homology"/>
<feature type="domain" description="Plastocyanin-like" evidence="12">
    <location>
        <begin position="198"/>
        <end position="339"/>
    </location>
</feature>
<keyword evidence="10" id="KW-0439">Lignin degradation</keyword>
<dbReference type="InterPro" id="IPR033138">
    <property type="entry name" value="Cu_oxidase_CS"/>
</dbReference>
<dbReference type="AlphaFoldDB" id="A0A2B7ZAG7"/>
<comment type="caution">
    <text evidence="15">The sequence shown here is derived from an EMBL/GenBank/DDBJ whole genome shotgun (WGS) entry which is preliminary data.</text>
</comment>
<evidence type="ECO:0000256" key="6">
    <source>
        <dbReference type="ARBA" id="ARBA00022737"/>
    </source>
</evidence>
<organism evidence="15 16">
    <name type="scientific">[Emmonsia] crescens</name>
    <dbReference type="NCBI Taxonomy" id="73230"/>
    <lineage>
        <taxon>Eukaryota</taxon>
        <taxon>Fungi</taxon>
        <taxon>Dikarya</taxon>
        <taxon>Ascomycota</taxon>
        <taxon>Pezizomycotina</taxon>
        <taxon>Eurotiomycetes</taxon>
        <taxon>Eurotiomycetidae</taxon>
        <taxon>Onygenales</taxon>
        <taxon>Ajellomycetaceae</taxon>
        <taxon>Emergomyces</taxon>
    </lineage>
</organism>
<feature type="domain" description="Plastocyanin-like" evidence="14">
    <location>
        <begin position="141"/>
        <end position="186"/>
    </location>
</feature>
<evidence type="ECO:0000256" key="7">
    <source>
        <dbReference type="ARBA" id="ARBA00023002"/>
    </source>
</evidence>
<sequence>MTSRRNETLSLSIIIYFFWILLCSSICAAQSNLYKPIPEKSPPGYVSDKNCKNSPTNRDCWGEGFDITTNFGVKWPDTGKVVEYQLEISNITLAPDGFERLVLAVNGQFPGPTIRAKLAYIGMEFVRNILAIKTAQMGSQNACPIAPGDSKTYEFKCTQYGTSWYHSHHTVQYGDGVLGAIVISGPASANYDIDLGTMPIQDWYYRTAWQNSLIGIPPVAENGLINGTMVNANGGGKYHENTIKKGKSYLLRLINTSVDNYFKVHLDNHLFTVISSDFVPIVPYKTDWLFIAIAGQRYDVIIHADEEIDNYWFRAEVQRGCGDNAMNGRIKSIFRYEGADPNAEPISVGCNYTQSCDDEQGLVPFVPIDVPSEHFTQQVKDLNVTFQTEVSSPGHNIVHWVINGIPIETDWEYPTLQYVLDGNTSYSPKLNIIELPEENVWTYWIIQAPFGSIVNVPHPIHLHGHDFSILGTGRGDFPGAERLNFTNPPRRDVIMLPDRGWVAIAFPTDNPGAWLVHCHIAWHAHEGLAVQFLERSSDIASALNIPHTWGNTCERWKDYILNDAIYQQKHSGI</sequence>
<dbReference type="Proteomes" id="UP000226031">
    <property type="component" value="Unassembled WGS sequence"/>
</dbReference>
<evidence type="ECO:0000259" key="13">
    <source>
        <dbReference type="Pfam" id="PF07731"/>
    </source>
</evidence>
<dbReference type="STRING" id="73230.A0A2B7ZAG7"/>
<evidence type="ECO:0000256" key="9">
    <source>
        <dbReference type="ARBA" id="ARBA00023180"/>
    </source>
</evidence>
<evidence type="ECO:0000256" key="8">
    <source>
        <dbReference type="ARBA" id="ARBA00023008"/>
    </source>
</evidence>
<dbReference type="VEuPathDB" id="FungiDB:EMCG_04059"/>
<comment type="cofactor">
    <cofactor evidence="2">
        <name>Cu cation</name>
        <dbReference type="ChEBI" id="CHEBI:23378"/>
    </cofactor>
</comment>
<keyword evidence="11" id="KW-0732">Signal</keyword>
<dbReference type="Pfam" id="PF07732">
    <property type="entry name" value="Cu-oxidase_3"/>
    <property type="match status" value="1"/>
</dbReference>
<evidence type="ECO:0000313" key="15">
    <source>
        <dbReference type="EMBL" id="PGH29827.1"/>
    </source>
</evidence>
<dbReference type="PANTHER" id="PTHR11709:SF87">
    <property type="entry name" value="LACCASE"/>
    <property type="match status" value="1"/>
</dbReference>